<keyword evidence="6" id="KW-1185">Reference proteome</keyword>
<dbReference type="Pfam" id="PF12928">
    <property type="entry name" value="tRNA_int_end_N2"/>
    <property type="match status" value="1"/>
</dbReference>
<dbReference type="OrthoDB" id="408683at2759"/>
<dbReference type="Proteomes" id="UP000504638">
    <property type="component" value="Unplaced"/>
</dbReference>
<evidence type="ECO:0000256" key="3">
    <source>
        <dbReference type="SAM" id="MobiDB-lite"/>
    </source>
</evidence>
<reference evidence="7" key="3">
    <citation type="submission" date="2025-04" db="UniProtKB">
        <authorList>
            <consortium name="RefSeq"/>
        </authorList>
    </citation>
    <scope>IDENTIFICATION</scope>
    <source>
        <strain evidence="7">CBS 781.70</strain>
    </source>
</reference>
<feature type="region of interest" description="Disordered" evidence="3">
    <location>
        <begin position="407"/>
        <end position="436"/>
    </location>
</feature>
<evidence type="ECO:0000313" key="7">
    <source>
        <dbReference type="RefSeq" id="XP_033535995.1"/>
    </source>
</evidence>
<gene>
    <name evidence="5 7" type="ORF">P152DRAFT_447736</name>
</gene>
<reference evidence="7" key="2">
    <citation type="submission" date="2020-04" db="EMBL/GenBank/DDBJ databases">
        <authorList>
            <consortium name="NCBI Genome Project"/>
        </authorList>
    </citation>
    <scope>NUCLEOTIDE SEQUENCE</scope>
    <source>
        <strain evidence="7">CBS 781.70</strain>
    </source>
</reference>
<name>A0A6G1G8J8_9PEZI</name>
<reference evidence="5 7" key="1">
    <citation type="submission" date="2020-01" db="EMBL/GenBank/DDBJ databases">
        <authorList>
            <consortium name="DOE Joint Genome Institute"/>
            <person name="Haridas S."/>
            <person name="Albert R."/>
            <person name="Binder M."/>
            <person name="Bloem J."/>
            <person name="Labutti K."/>
            <person name="Salamov A."/>
            <person name="Andreopoulos B."/>
            <person name="Baker S.E."/>
            <person name="Barry K."/>
            <person name="Bills G."/>
            <person name="Bluhm B.H."/>
            <person name="Cannon C."/>
            <person name="Castanera R."/>
            <person name="Culley D.E."/>
            <person name="Daum C."/>
            <person name="Ezra D."/>
            <person name="Gonzalez J.B."/>
            <person name="Henrissat B."/>
            <person name="Kuo A."/>
            <person name="Liang C."/>
            <person name="Lipzen A."/>
            <person name="Lutzoni F."/>
            <person name="Magnuson J."/>
            <person name="Mondo S."/>
            <person name="Nolan M."/>
            <person name="Ohm R."/>
            <person name="Pangilinan J."/>
            <person name="Park H.-J."/>
            <person name="Ramirez L."/>
            <person name="Alfaro M."/>
            <person name="Sun H."/>
            <person name="Tritt A."/>
            <person name="Yoshinaga Y."/>
            <person name="Zwiers L.-H."/>
            <person name="Turgeon B.G."/>
            <person name="Goodwin S.B."/>
            <person name="Spatafora J.W."/>
            <person name="Crous P.W."/>
            <person name="Grigoriev I.V."/>
        </authorList>
    </citation>
    <scope>NUCLEOTIDE SEQUENCE</scope>
    <source>
        <strain evidence="5 7">CBS 781.70</strain>
    </source>
</reference>
<evidence type="ECO:0000313" key="5">
    <source>
        <dbReference type="EMBL" id="KAF1814364.1"/>
    </source>
</evidence>
<sequence>MADIDEDAVPPSGQPGVEVDLSEEAQDFRFLANLLNAGSQHKLPKRGEKDFEPDATQMQTSVLEASRAAMEDALSYTRVHRGKNRTKAILDYGGCGAFVEKPHDRHFMTMGRWTGGQIWLAPEEALYLLERGSLDVQWPPDLLPGDEGAHGAGEEDTVPMSLQAAYSVFIGMGQSLERPLTMEMYSVYAHLKRLGYIVIRAGIAQVEGPTTSPPARTTSLFSFLAERRSRSAAASLEKRGIAGPLVSPGLYRSYGASSPIHRLTISNKMLDDIFHLLRIIPSHNPTTKPTDTPTPPYFDPDQTPDPDALSITFHVYKPSSNYSKRSPPPPDYQIAVMSARETTVPSLAQLSSLLASTPYAPPPESMPLYQRLKKGHRNVILAIVDCGIVSYLTASDAGFAIEGIQWSPRKRGPPFKRSGGRKGRHRAAKPTGNGPR</sequence>
<protein>
    <recommendedName>
        <fullName evidence="4">tRNA-splicing endonuclease subunit Sen54 N-terminal domain-containing protein</fullName>
    </recommendedName>
</protein>
<dbReference type="PANTHER" id="PTHR21027:SF1">
    <property type="entry name" value="TRNA-SPLICING ENDONUCLEASE SUBUNIT SEN54"/>
    <property type="match status" value="1"/>
</dbReference>
<evidence type="ECO:0000256" key="2">
    <source>
        <dbReference type="ARBA" id="ARBA00022694"/>
    </source>
</evidence>
<dbReference type="GeneID" id="54418579"/>
<dbReference type="InterPro" id="IPR024336">
    <property type="entry name" value="tRNA_splic_suSen54_N"/>
</dbReference>
<organism evidence="5">
    <name type="scientific">Eremomyces bilateralis CBS 781.70</name>
    <dbReference type="NCBI Taxonomy" id="1392243"/>
    <lineage>
        <taxon>Eukaryota</taxon>
        <taxon>Fungi</taxon>
        <taxon>Dikarya</taxon>
        <taxon>Ascomycota</taxon>
        <taxon>Pezizomycotina</taxon>
        <taxon>Dothideomycetes</taxon>
        <taxon>Dothideomycetes incertae sedis</taxon>
        <taxon>Eremomycetales</taxon>
        <taxon>Eremomycetaceae</taxon>
        <taxon>Eremomyces</taxon>
    </lineage>
</organism>
<comment type="similarity">
    <text evidence="1">Belongs to the SEN54 family.</text>
</comment>
<evidence type="ECO:0000313" key="6">
    <source>
        <dbReference type="Proteomes" id="UP000504638"/>
    </source>
</evidence>
<dbReference type="EMBL" id="ML975153">
    <property type="protein sequence ID" value="KAF1814364.1"/>
    <property type="molecule type" value="Genomic_DNA"/>
</dbReference>
<dbReference type="AlphaFoldDB" id="A0A6G1G8J8"/>
<evidence type="ECO:0000259" key="4">
    <source>
        <dbReference type="Pfam" id="PF12928"/>
    </source>
</evidence>
<proteinExistence type="inferred from homology"/>
<evidence type="ECO:0000256" key="1">
    <source>
        <dbReference type="ARBA" id="ARBA00005736"/>
    </source>
</evidence>
<feature type="domain" description="tRNA-splicing endonuclease subunit Sen54 N-terminal" evidence="4">
    <location>
        <begin position="72"/>
        <end position="138"/>
    </location>
</feature>
<accession>A0A6G1G8J8</accession>
<dbReference type="GO" id="GO:0000379">
    <property type="term" value="P:tRNA-type intron splice site recognition and cleavage"/>
    <property type="evidence" value="ECO:0007669"/>
    <property type="project" value="TreeGrafter"/>
</dbReference>
<keyword evidence="2" id="KW-0819">tRNA processing</keyword>
<dbReference type="RefSeq" id="XP_033535995.1">
    <property type="nucleotide sequence ID" value="XM_033678009.1"/>
</dbReference>
<dbReference type="GO" id="GO:0000214">
    <property type="term" value="C:tRNA-intron endonuclease complex"/>
    <property type="evidence" value="ECO:0007669"/>
    <property type="project" value="TreeGrafter"/>
</dbReference>
<dbReference type="InterPro" id="IPR024337">
    <property type="entry name" value="tRNA_splic_suSen54"/>
</dbReference>
<feature type="region of interest" description="Disordered" evidence="3">
    <location>
        <begin position="1"/>
        <end position="21"/>
    </location>
</feature>
<feature type="compositionally biased region" description="Basic residues" evidence="3">
    <location>
        <begin position="408"/>
        <end position="428"/>
    </location>
</feature>
<dbReference type="PANTHER" id="PTHR21027">
    <property type="entry name" value="TRNA-SPLICING ENDONUCLEASE SUBUNIT SEN54"/>
    <property type="match status" value="1"/>
</dbReference>